<sequence>MEECRRISNSEFILILEEKMGRHVFKVALCAAIVGLCAIAGGPSMAAEEKVKLSVSLFTPPSSDLNKQMRKINEALDKETGGRLNLELYEASQMGPAPRQFDLARTGVSDIAVALLGLTPGRFPLMEMLDIAGVADSGTGLDIVAPVSAAALELSDRYLQRELNGVKLLNVTILPNPVLLTTREIMGLDEIKNKRIRYPGPAYAKMLESVHSVPTFIASTEMGEALSRGTIDGALTGYAGIVSFKLLDSARYLLELASGGMTFVVVMNPAAYEKLPDDLKSAFDKHFGAQGQREWGRVLARGELESRDELVQKGLVIKSLSPQDAEAFAQISKKLQSDAADALDAKGMNGTEFLKSLAEVSKRYH</sequence>
<dbReference type="OrthoDB" id="9783941at2"/>
<protein>
    <submittedName>
        <fullName evidence="2">C4-dicarboxylate ABC transporter substrate-binding protein</fullName>
    </submittedName>
</protein>
<keyword evidence="3" id="KW-1185">Reference proteome</keyword>
<comment type="caution">
    <text evidence="2">The sequence shown here is derived from an EMBL/GenBank/DDBJ whole genome shotgun (WGS) entry which is preliminary data.</text>
</comment>
<proteinExistence type="predicted"/>
<evidence type="ECO:0000313" key="2">
    <source>
        <dbReference type="EMBL" id="GEO87060.1"/>
    </source>
</evidence>
<dbReference type="InterPro" id="IPR038404">
    <property type="entry name" value="TRAP_DctP_sf"/>
</dbReference>
<accession>A0A512HNU5</accession>
<organism evidence="2 3">
    <name type="scientific">Ciceribacter naphthalenivorans</name>
    <dbReference type="NCBI Taxonomy" id="1118451"/>
    <lineage>
        <taxon>Bacteria</taxon>
        <taxon>Pseudomonadati</taxon>
        <taxon>Pseudomonadota</taxon>
        <taxon>Alphaproteobacteria</taxon>
        <taxon>Hyphomicrobiales</taxon>
        <taxon>Rhizobiaceae</taxon>
        <taxon>Ciceribacter</taxon>
    </lineage>
</organism>
<dbReference type="EMBL" id="BJZP01000029">
    <property type="protein sequence ID" value="GEO87060.1"/>
    <property type="molecule type" value="Genomic_DNA"/>
</dbReference>
<dbReference type="GO" id="GO:0055085">
    <property type="term" value="P:transmembrane transport"/>
    <property type="evidence" value="ECO:0007669"/>
    <property type="project" value="InterPro"/>
</dbReference>
<dbReference type="Pfam" id="PF03480">
    <property type="entry name" value="DctP"/>
    <property type="match status" value="1"/>
</dbReference>
<evidence type="ECO:0000313" key="3">
    <source>
        <dbReference type="Proteomes" id="UP000321717"/>
    </source>
</evidence>
<dbReference type="PANTHER" id="PTHR33376:SF15">
    <property type="entry name" value="BLL6794 PROTEIN"/>
    <property type="match status" value="1"/>
</dbReference>
<dbReference type="PANTHER" id="PTHR33376">
    <property type="match status" value="1"/>
</dbReference>
<name>A0A512HNU5_9HYPH</name>
<keyword evidence="1" id="KW-0732">Signal</keyword>
<evidence type="ECO:0000256" key="1">
    <source>
        <dbReference type="ARBA" id="ARBA00022729"/>
    </source>
</evidence>
<dbReference type="InterPro" id="IPR018389">
    <property type="entry name" value="DctP_fam"/>
</dbReference>
<dbReference type="Proteomes" id="UP000321717">
    <property type="component" value="Unassembled WGS sequence"/>
</dbReference>
<dbReference type="NCBIfam" id="NF037995">
    <property type="entry name" value="TRAP_S1"/>
    <property type="match status" value="1"/>
</dbReference>
<reference evidence="2 3" key="1">
    <citation type="submission" date="2019-07" db="EMBL/GenBank/DDBJ databases">
        <title>Whole genome shotgun sequence of Rhizobium naphthalenivorans NBRC 107585.</title>
        <authorList>
            <person name="Hosoyama A."/>
            <person name="Uohara A."/>
            <person name="Ohji S."/>
            <person name="Ichikawa N."/>
        </authorList>
    </citation>
    <scope>NUCLEOTIDE SEQUENCE [LARGE SCALE GENOMIC DNA]</scope>
    <source>
        <strain evidence="2 3">NBRC 107585</strain>
    </source>
</reference>
<gene>
    <name evidence="2" type="ORF">RNA01_39920</name>
</gene>
<dbReference type="Gene3D" id="3.40.190.170">
    <property type="entry name" value="Bacterial extracellular solute-binding protein, family 7"/>
    <property type="match status" value="1"/>
</dbReference>
<dbReference type="AlphaFoldDB" id="A0A512HNU5"/>